<evidence type="ECO:0000313" key="1">
    <source>
        <dbReference type="EMBL" id="KAJ9060172.1"/>
    </source>
</evidence>
<evidence type="ECO:0000313" key="2">
    <source>
        <dbReference type="Proteomes" id="UP001165960"/>
    </source>
</evidence>
<dbReference type="Proteomes" id="UP001165960">
    <property type="component" value="Unassembled WGS sequence"/>
</dbReference>
<gene>
    <name evidence="1" type="ORF">DSO57_1033713</name>
</gene>
<proteinExistence type="predicted"/>
<sequence length="115" mass="13325">MLNIQVTPYEPKLEAVYRALECGILPQAKNSKEFLICCPHFTVIEGKLFLKQKSQLQEILRPDQHKKAPQEAHNSARLFDQQATMARASILYWCPGLYKEVIEHIQQCEACTFYN</sequence>
<dbReference type="EMBL" id="QTSX02005240">
    <property type="protein sequence ID" value="KAJ9060172.1"/>
    <property type="molecule type" value="Genomic_DNA"/>
</dbReference>
<reference evidence="1" key="1">
    <citation type="submission" date="2022-04" db="EMBL/GenBank/DDBJ databases">
        <title>Genome of the entomopathogenic fungus Entomophthora muscae.</title>
        <authorList>
            <person name="Elya C."/>
            <person name="Lovett B.R."/>
            <person name="Lee E."/>
            <person name="Macias A.M."/>
            <person name="Hajek A.E."/>
            <person name="De Bivort B.L."/>
            <person name="Kasson M.T."/>
            <person name="De Fine Licht H.H."/>
            <person name="Stajich J.E."/>
        </authorList>
    </citation>
    <scope>NUCLEOTIDE SEQUENCE</scope>
    <source>
        <strain evidence="1">Berkeley</strain>
    </source>
</reference>
<protein>
    <submittedName>
        <fullName evidence="1">Uncharacterized protein</fullName>
    </submittedName>
</protein>
<comment type="caution">
    <text evidence="1">The sequence shown here is derived from an EMBL/GenBank/DDBJ whole genome shotgun (WGS) entry which is preliminary data.</text>
</comment>
<keyword evidence="2" id="KW-1185">Reference proteome</keyword>
<accession>A0ACC2SCN7</accession>
<name>A0ACC2SCN7_9FUNG</name>
<organism evidence="1 2">
    <name type="scientific">Entomophthora muscae</name>
    <dbReference type="NCBI Taxonomy" id="34485"/>
    <lineage>
        <taxon>Eukaryota</taxon>
        <taxon>Fungi</taxon>
        <taxon>Fungi incertae sedis</taxon>
        <taxon>Zoopagomycota</taxon>
        <taxon>Entomophthoromycotina</taxon>
        <taxon>Entomophthoromycetes</taxon>
        <taxon>Entomophthorales</taxon>
        <taxon>Entomophthoraceae</taxon>
        <taxon>Entomophthora</taxon>
    </lineage>
</organism>